<sequence>MSPDFVLIDATPLTISIDTPLSKAHAIFHMLTLDFCIITYMGRYVGMLFRTDFTELYRKDYNTKALTKKIVGRTYDDVIKRRFGDSKEKGNKWLIN</sequence>
<organism evidence="2 3">
    <name type="scientific">Streblomastix strix</name>
    <dbReference type="NCBI Taxonomy" id="222440"/>
    <lineage>
        <taxon>Eukaryota</taxon>
        <taxon>Metamonada</taxon>
        <taxon>Preaxostyla</taxon>
        <taxon>Oxymonadida</taxon>
        <taxon>Streblomastigidae</taxon>
        <taxon>Streblomastix</taxon>
    </lineage>
</organism>
<evidence type="ECO:0000313" key="2">
    <source>
        <dbReference type="EMBL" id="KAA6320156.1"/>
    </source>
</evidence>
<dbReference type="InterPro" id="IPR046342">
    <property type="entry name" value="CBS_dom_sf"/>
</dbReference>
<keyword evidence="1" id="KW-0812">Transmembrane</keyword>
<proteinExistence type="predicted"/>
<accession>A0A5J4QDT1</accession>
<dbReference type="Proteomes" id="UP000324800">
    <property type="component" value="Unassembled WGS sequence"/>
</dbReference>
<dbReference type="Gene3D" id="3.10.580.10">
    <property type="entry name" value="CBS-domain"/>
    <property type="match status" value="1"/>
</dbReference>
<evidence type="ECO:0000313" key="3">
    <source>
        <dbReference type="Proteomes" id="UP000324800"/>
    </source>
</evidence>
<keyword evidence="1" id="KW-0472">Membrane</keyword>
<protein>
    <recommendedName>
        <fullName evidence="4">CBS domain-containing protein</fullName>
    </recommendedName>
</protein>
<evidence type="ECO:0008006" key="4">
    <source>
        <dbReference type="Google" id="ProtNLM"/>
    </source>
</evidence>
<name>A0A5J4QDT1_9EUKA</name>
<keyword evidence="1" id="KW-1133">Transmembrane helix</keyword>
<comment type="caution">
    <text evidence="2">The sequence shown here is derived from an EMBL/GenBank/DDBJ whole genome shotgun (WGS) entry which is preliminary data.</text>
</comment>
<reference evidence="2 3" key="1">
    <citation type="submission" date="2019-03" db="EMBL/GenBank/DDBJ databases">
        <title>Single cell metagenomics reveals metabolic interactions within the superorganism composed of flagellate Streblomastix strix and complex community of Bacteroidetes bacteria on its surface.</title>
        <authorList>
            <person name="Treitli S.C."/>
            <person name="Kolisko M."/>
            <person name="Husnik F."/>
            <person name="Keeling P."/>
            <person name="Hampl V."/>
        </authorList>
    </citation>
    <scope>NUCLEOTIDE SEQUENCE [LARGE SCALE GENOMIC DNA]</scope>
    <source>
        <strain evidence="2">ST1C</strain>
    </source>
</reference>
<dbReference type="AlphaFoldDB" id="A0A5J4QDT1"/>
<feature type="transmembrane region" description="Helical" evidence="1">
    <location>
        <begin position="26"/>
        <end position="49"/>
    </location>
</feature>
<evidence type="ECO:0000256" key="1">
    <source>
        <dbReference type="SAM" id="Phobius"/>
    </source>
</evidence>
<dbReference type="EMBL" id="SNRW01045638">
    <property type="protein sequence ID" value="KAA6320156.1"/>
    <property type="molecule type" value="Genomic_DNA"/>
</dbReference>
<gene>
    <name evidence="2" type="ORF">EZS28_054724</name>
</gene>
<dbReference type="SUPFAM" id="SSF54631">
    <property type="entry name" value="CBS-domain pair"/>
    <property type="match status" value="1"/>
</dbReference>